<dbReference type="EMBL" id="CM045867">
    <property type="protein sequence ID" value="KAI7958729.1"/>
    <property type="molecule type" value="Genomic_DNA"/>
</dbReference>
<sequence length="701" mass="75663">MSTRSLHCSSTYSLESTRAHSEVQLSRQRSLTLDSAAGSSVETVTGRKLTACDDEYARIQHITPPEEPHSCFVNFRNDTDSHINMLVINQQPPTASARAELPNLPAHFRQAAGRDTVSPGLCEATSSSIMSGTALRSDESDDGHVGLAPLPLVQPAANPDTPPRRFPERKPSISASTDSDHETPSPLQFQPKLTHHSPPPWSMDGLEETCADGSVGSGCSSSLRSDGGLAQTVAISSDHQSYPRHQCKTITKRLSTSSGLGKLFTSVKASLQLLQGSQQGWPSSDQTNCSLKSVEADSRTALANEEFNTTVAREQEGSNNPVPRRVSFCSNSTTDSATTSTSHSTSITPSSSLFSLPAVEPDSPITSIPGRPHDLIGDGDKIDSKDQYFPLINPLCADQQHSPLHNSLPNMSTQTAYSHHSPAPASCFGNSYVNNNTRGKRDHPKLKLKASFGFLNNLKRAVGGVDHSLSFSFHNNSSTFLTTNTISLPFGTVLRNNGLDPLPHCHPLPLKPSQSSPASLNYPSSLPSRLEQASHFAPAAHPIALSSSTPDFSDERRYGNLPALSPHSPRSQRRPDESPVHPPQSQCNTDEALNHPPKSPSIVPDDAPTLNLRPVSVPFAAGFSERFLLADLHSADSSPEGRNLVNARKKHSQGTDHEDHCTCCSPLASENAILKNRVKELELHIYRSQASKLKTAHQSNR</sequence>
<accession>A0ACC0EQJ1</accession>
<protein>
    <submittedName>
        <fullName evidence="1">Uncharacterized protein</fullName>
    </submittedName>
</protein>
<dbReference type="Proteomes" id="UP001060170">
    <property type="component" value="Chromosome 3"/>
</dbReference>
<name>A0ACC0EQJ1_9BASI</name>
<keyword evidence="2" id="KW-1185">Reference proteome</keyword>
<evidence type="ECO:0000313" key="2">
    <source>
        <dbReference type="Proteomes" id="UP001060170"/>
    </source>
</evidence>
<reference evidence="1 2" key="3">
    <citation type="journal article" date="2022" name="Microbiol. Spectr.">
        <title>Folding features and dynamics of 3D genome architecture in plant fungal pathogens.</title>
        <authorList>
            <person name="Xia C."/>
        </authorList>
    </citation>
    <scope>NUCLEOTIDE SEQUENCE [LARGE SCALE GENOMIC DNA]</scope>
    <source>
        <strain evidence="1 2">93-210</strain>
    </source>
</reference>
<gene>
    <name evidence="1" type="ORF">MJO28_002520</name>
</gene>
<organism evidence="1 2">
    <name type="scientific">Puccinia striiformis f. sp. tritici</name>
    <dbReference type="NCBI Taxonomy" id="168172"/>
    <lineage>
        <taxon>Eukaryota</taxon>
        <taxon>Fungi</taxon>
        <taxon>Dikarya</taxon>
        <taxon>Basidiomycota</taxon>
        <taxon>Pucciniomycotina</taxon>
        <taxon>Pucciniomycetes</taxon>
        <taxon>Pucciniales</taxon>
        <taxon>Pucciniaceae</taxon>
        <taxon>Puccinia</taxon>
    </lineage>
</organism>
<evidence type="ECO:0000313" key="1">
    <source>
        <dbReference type="EMBL" id="KAI7958729.1"/>
    </source>
</evidence>
<reference evidence="2" key="1">
    <citation type="journal article" date="2018" name="BMC Genomics">
        <title>Genomic insights into host adaptation between the wheat stripe rust pathogen (Puccinia striiformis f. sp. tritici) and the barley stripe rust pathogen (Puccinia striiformis f. sp. hordei).</title>
        <authorList>
            <person name="Xia C."/>
            <person name="Wang M."/>
            <person name="Yin C."/>
            <person name="Cornejo O.E."/>
            <person name="Hulbert S.H."/>
            <person name="Chen X."/>
        </authorList>
    </citation>
    <scope>NUCLEOTIDE SEQUENCE [LARGE SCALE GENOMIC DNA]</scope>
    <source>
        <strain evidence="2">93-210</strain>
    </source>
</reference>
<proteinExistence type="predicted"/>
<reference evidence="2" key="2">
    <citation type="journal article" date="2018" name="Mol. Plant Microbe Interact.">
        <title>Genome sequence resources for the wheat stripe rust pathogen (Puccinia striiformis f. sp. tritici) and the barley stripe rust pathogen (Puccinia striiformis f. sp. hordei).</title>
        <authorList>
            <person name="Xia C."/>
            <person name="Wang M."/>
            <person name="Yin C."/>
            <person name="Cornejo O.E."/>
            <person name="Hulbert S.H."/>
            <person name="Chen X."/>
        </authorList>
    </citation>
    <scope>NUCLEOTIDE SEQUENCE [LARGE SCALE GENOMIC DNA]</scope>
    <source>
        <strain evidence="2">93-210</strain>
    </source>
</reference>
<comment type="caution">
    <text evidence="1">The sequence shown here is derived from an EMBL/GenBank/DDBJ whole genome shotgun (WGS) entry which is preliminary data.</text>
</comment>